<keyword evidence="1" id="KW-0472">Membrane</keyword>
<keyword evidence="1" id="KW-0812">Transmembrane</keyword>
<feature type="transmembrane region" description="Helical" evidence="1">
    <location>
        <begin position="85"/>
        <end position="105"/>
    </location>
</feature>
<evidence type="ECO:0000256" key="1">
    <source>
        <dbReference type="SAM" id="Phobius"/>
    </source>
</evidence>
<accession>A0A3Q7H714</accession>
<reference evidence="2" key="1">
    <citation type="journal article" date="2012" name="Nature">
        <title>The tomato genome sequence provides insights into fleshy fruit evolution.</title>
        <authorList>
            <consortium name="Tomato Genome Consortium"/>
        </authorList>
    </citation>
    <scope>NUCLEOTIDE SEQUENCE [LARGE SCALE GENOMIC DNA]</scope>
    <source>
        <strain evidence="2">cv. Heinz 1706</strain>
    </source>
</reference>
<evidence type="ECO:0000313" key="3">
    <source>
        <dbReference type="Proteomes" id="UP000004994"/>
    </source>
</evidence>
<proteinExistence type="predicted"/>
<reference evidence="2" key="2">
    <citation type="submission" date="2019-01" db="UniProtKB">
        <authorList>
            <consortium name="EnsemblPlants"/>
        </authorList>
    </citation>
    <scope>IDENTIFICATION</scope>
    <source>
        <strain evidence="2">cv. Heinz 1706</strain>
    </source>
</reference>
<protein>
    <submittedName>
        <fullName evidence="2">Uncharacterized protein</fullName>
    </submittedName>
</protein>
<dbReference type="AlphaFoldDB" id="A0A3Q7H714"/>
<dbReference type="Proteomes" id="UP000004994">
    <property type="component" value="Chromosome 7"/>
</dbReference>
<organism evidence="2">
    <name type="scientific">Solanum lycopersicum</name>
    <name type="common">Tomato</name>
    <name type="synonym">Lycopersicon esculentum</name>
    <dbReference type="NCBI Taxonomy" id="4081"/>
    <lineage>
        <taxon>Eukaryota</taxon>
        <taxon>Viridiplantae</taxon>
        <taxon>Streptophyta</taxon>
        <taxon>Embryophyta</taxon>
        <taxon>Tracheophyta</taxon>
        <taxon>Spermatophyta</taxon>
        <taxon>Magnoliopsida</taxon>
        <taxon>eudicotyledons</taxon>
        <taxon>Gunneridae</taxon>
        <taxon>Pentapetalae</taxon>
        <taxon>asterids</taxon>
        <taxon>lamiids</taxon>
        <taxon>Solanales</taxon>
        <taxon>Solanaceae</taxon>
        <taxon>Solanoideae</taxon>
        <taxon>Solaneae</taxon>
        <taxon>Solanum</taxon>
        <taxon>Solanum subgen. Lycopersicon</taxon>
    </lineage>
</organism>
<dbReference type="PaxDb" id="4081-Solyc07g007570.1.1"/>
<dbReference type="EnsemblPlants" id="Solyc07g007570.1.1">
    <property type="protein sequence ID" value="Solyc07g007570.1.1.1"/>
    <property type="gene ID" value="Solyc07g007570.1"/>
</dbReference>
<dbReference type="Gramene" id="Solyc07g007570.1.1">
    <property type="protein sequence ID" value="Solyc07g007570.1.1.1"/>
    <property type="gene ID" value="Solyc07g007570.1"/>
</dbReference>
<evidence type="ECO:0000313" key="2">
    <source>
        <dbReference type="EnsemblPlants" id="Solyc07g007570.1.1.1"/>
    </source>
</evidence>
<keyword evidence="3" id="KW-1185">Reference proteome</keyword>
<keyword evidence="1" id="KW-1133">Transmembrane helix</keyword>
<name>A0A3Q7H714_SOLLC</name>
<dbReference type="InParanoid" id="A0A3Q7H714"/>
<sequence>MLVATIWRDRNRIRFQEVIYNVDRICREIFHIRGTELKHCQVGRLPSIFTLKGLSSSTVKLSLAISVRFPDCCEEIRSCSAGRNYWLFLTTFDVSCFGAIVRLHVMLNLVL</sequence>